<evidence type="ECO:0000313" key="2">
    <source>
        <dbReference type="EMBL" id="KTD42430.1"/>
    </source>
</evidence>
<evidence type="ECO:0000259" key="1">
    <source>
        <dbReference type="Pfam" id="PF13847"/>
    </source>
</evidence>
<dbReference type="RefSeq" id="WP_162264415.1">
    <property type="nucleotide sequence ID" value="NZ_CAAAIL010000012.1"/>
</dbReference>
<dbReference type="Proteomes" id="UP000054639">
    <property type="component" value="Unassembled WGS sequence"/>
</dbReference>
<dbReference type="SUPFAM" id="SSF53335">
    <property type="entry name" value="S-adenosyl-L-methionine-dependent methyltransferases"/>
    <property type="match status" value="1"/>
</dbReference>
<dbReference type="Proteomes" id="UP000254230">
    <property type="component" value="Unassembled WGS sequence"/>
</dbReference>
<accession>A0A378KRB1</accession>
<dbReference type="EMBL" id="UGOW01000001">
    <property type="protein sequence ID" value="STY17115.1"/>
    <property type="molecule type" value="Genomic_DNA"/>
</dbReference>
<reference evidence="3 5" key="2">
    <citation type="submission" date="2018-06" db="EMBL/GenBank/DDBJ databases">
        <authorList>
            <consortium name="Pathogen Informatics"/>
            <person name="Doyle S."/>
        </authorList>
    </citation>
    <scope>NUCLEOTIDE SEQUENCE [LARGE SCALE GENOMIC DNA]</scope>
    <source>
        <strain evidence="3 5">NCTC12376</strain>
    </source>
</reference>
<proteinExistence type="predicted"/>
<evidence type="ECO:0000313" key="5">
    <source>
        <dbReference type="Proteomes" id="UP000254230"/>
    </source>
</evidence>
<sequence length="290" mass="33195">MLISHNNSININLSEHQNRLKNADNLILPLSEELKLLDGLSQFELGRFLLSNRGLNGYWTAYVILYSMKKESMHPLEHWLLNKAPGFKATKERFKIFQEQLQLHVQDNWTLASIPCGLMDDLLSLDYSNKTNINLVGIDLDNASIELAAQNAVKYDFKNISFLIKDAWNLGIESQFNLITSNGLNIYEPDDKQVTLLYKQFYNALKNKGILITSFITPPPKLTSESTWTNINSDDALKQHALFNDIIQANWQTYRTEGQTRDQLNHAGFEVLDVIYDSQGIFPTVIARKN</sequence>
<reference evidence="2 4" key="1">
    <citation type="submission" date="2015-11" db="EMBL/GenBank/DDBJ databases">
        <title>Genomic analysis of 38 Legionella species identifies large and diverse effector repertoires.</title>
        <authorList>
            <person name="Burstein D."/>
            <person name="Amaro F."/>
            <person name="Zusman T."/>
            <person name="Lifshitz Z."/>
            <person name="Cohen O."/>
            <person name="Gilbert J.A."/>
            <person name="Pupko T."/>
            <person name="Shuman H.A."/>
            <person name="Segal G."/>
        </authorList>
    </citation>
    <scope>NUCLEOTIDE SEQUENCE [LARGE SCALE GENOMIC DNA]</scope>
    <source>
        <strain evidence="2 4">ATCC 49507</strain>
    </source>
</reference>
<evidence type="ECO:0000313" key="3">
    <source>
        <dbReference type="EMBL" id="STY17115.1"/>
    </source>
</evidence>
<dbReference type="STRING" id="45072.Lqua_3408"/>
<dbReference type="AlphaFoldDB" id="A0A378KRB1"/>
<feature type="domain" description="Methyltransferase" evidence="1">
    <location>
        <begin position="120"/>
        <end position="255"/>
    </location>
</feature>
<dbReference type="EMBL" id="LNYR01000049">
    <property type="protein sequence ID" value="KTD42430.1"/>
    <property type="molecule type" value="Genomic_DNA"/>
</dbReference>
<name>A0A378KRB1_9GAMM</name>
<dbReference type="CDD" id="cd02440">
    <property type="entry name" value="AdoMet_MTases"/>
    <property type="match status" value="1"/>
</dbReference>
<keyword evidence="4" id="KW-1185">Reference proteome</keyword>
<dbReference type="Pfam" id="PF13847">
    <property type="entry name" value="Methyltransf_31"/>
    <property type="match status" value="1"/>
</dbReference>
<protein>
    <submittedName>
        <fullName evidence="3">Exported protein</fullName>
    </submittedName>
</protein>
<gene>
    <name evidence="2" type="ORF">Lqua_3408</name>
    <name evidence="3" type="ORF">NCTC12376_00909</name>
</gene>
<dbReference type="InterPro" id="IPR025714">
    <property type="entry name" value="Methyltranfer_dom"/>
</dbReference>
<dbReference type="InterPro" id="IPR029063">
    <property type="entry name" value="SAM-dependent_MTases_sf"/>
</dbReference>
<organism evidence="3 5">
    <name type="scientific">Legionella quateirensis</name>
    <dbReference type="NCBI Taxonomy" id="45072"/>
    <lineage>
        <taxon>Bacteria</taxon>
        <taxon>Pseudomonadati</taxon>
        <taxon>Pseudomonadota</taxon>
        <taxon>Gammaproteobacteria</taxon>
        <taxon>Legionellales</taxon>
        <taxon>Legionellaceae</taxon>
        <taxon>Legionella</taxon>
    </lineage>
</organism>
<dbReference type="Gene3D" id="3.40.50.150">
    <property type="entry name" value="Vaccinia Virus protein VP39"/>
    <property type="match status" value="1"/>
</dbReference>
<evidence type="ECO:0000313" key="4">
    <source>
        <dbReference type="Proteomes" id="UP000054639"/>
    </source>
</evidence>